<proteinExistence type="predicted"/>
<dbReference type="RefSeq" id="WP_094782289.1">
    <property type="nucleotide sequence ID" value="NZ_CYGX02000064.1"/>
</dbReference>
<dbReference type="Proteomes" id="UP000187012">
    <property type="component" value="Unassembled WGS sequence"/>
</dbReference>
<gene>
    <name evidence="1" type="ORF">BN2475_640014</name>
</gene>
<reference evidence="1 2" key="1">
    <citation type="submission" date="2016-12" db="EMBL/GenBank/DDBJ databases">
        <authorList>
            <person name="Song W.-J."/>
            <person name="Kurnit D.M."/>
        </authorList>
    </citation>
    <scope>NUCLEOTIDE SEQUENCE [LARGE SCALE GENOMIC DNA]</scope>
    <source>
        <strain evidence="1 2">STM7296</strain>
    </source>
</reference>
<sequence>MTTLILKDLSRFDELDHAASQSVRGGIAWLTRESPVACPGGMMPPVYIRRGWSEYPPVHAGCGPTIVPLGNSPSQPLHVVPL</sequence>
<organism evidence="1 2">
    <name type="scientific">Paraburkholderia ribeironis</name>
    <dbReference type="NCBI Taxonomy" id="1247936"/>
    <lineage>
        <taxon>Bacteria</taxon>
        <taxon>Pseudomonadati</taxon>
        <taxon>Pseudomonadota</taxon>
        <taxon>Betaproteobacteria</taxon>
        <taxon>Burkholderiales</taxon>
        <taxon>Burkholderiaceae</taxon>
        <taxon>Paraburkholderia</taxon>
    </lineage>
</organism>
<name>A0A1N7SH08_9BURK</name>
<evidence type="ECO:0000313" key="2">
    <source>
        <dbReference type="Proteomes" id="UP000187012"/>
    </source>
</evidence>
<evidence type="ECO:0000313" key="1">
    <source>
        <dbReference type="EMBL" id="SIT46269.1"/>
    </source>
</evidence>
<dbReference type="OrthoDB" id="9102994at2"/>
<keyword evidence="2" id="KW-1185">Reference proteome</keyword>
<dbReference type="EMBL" id="CYGX02000064">
    <property type="protein sequence ID" value="SIT46269.1"/>
    <property type="molecule type" value="Genomic_DNA"/>
</dbReference>
<protein>
    <submittedName>
        <fullName evidence="1">Uncharacterized protein</fullName>
    </submittedName>
</protein>
<dbReference type="AlphaFoldDB" id="A0A1N7SH08"/>
<accession>A0A1N7SH08</accession>